<name>A0A6J5SGB8_9CAUD</name>
<organism evidence="3">
    <name type="scientific">uncultured Caudovirales phage</name>
    <dbReference type="NCBI Taxonomy" id="2100421"/>
    <lineage>
        <taxon>Viruses</taxon>
        <taxon>Duplodnaviria</taxon>
        <taxon>Heunggongvirae</taxon>
        <taxon>Uroviricota</taxon>
        <taxon>Caudoviricetes</taxon>
        <taxon>Peduoviridae</taxon>
        <taxon>Maltschvirus</taxon>
        <taxon>Maltschvirus maltsch</taxon>
    </lineage>
</organism>
<sequence length="78" mass="8754">MEEMQEKQNSMMQQLEETIGSAFGKIIGQPNDYTTYHIAQDLVLSVVQDHLNKSFMPDGMMASVVFEDGHFKITVSGV</sequence>
<evidence type="ECO:0000313" key="1">
    <source>
        <dbReference type="EMBL" id="CAB4144412.1"/>
    </source>
</evidence>
<evidence type="ECO:0000313" key="3">
    <source>
        <dbReference type="EMBL" id="CAB4213099.1"/>
    </source>
</evidence>
<dbReference type="EMBL" id="LR797029">
    <property type="protein sequence ID" value="CAB4183349.1"/>
    <property type="molecule type" value="Genomic_DNA"/>
</dbReference>
<dbReference type="EMBL" id="LR797389">
    <property type="protein sequence ID" value="CAB4213099.1"/>
    <property type="molecule type" value="Genomic_DNA"/>
</dbReference>
<reference evidence="3" key="1">
    <citation type="submission" date="2020-05" db="EMBL/GenBank/DDBJ databases">
        <authorList>
            <person name="Chiriac C."/>
            <person name="Salcher M."/>
            <person name="Ghai R."/>
            <person name="Kavagutti S V."/>
        </authorList>
    </citation>
    <scope>NUCLEOTIDE SEQUENCE</scope>
</reference>
<protein>
    <submittedName>
        <fullName evidence="3">Uncharacterized protein</fullName>
    </submittedName>
</protein>
<gene>
    <name evidence="2" type="ORF">UFOVP1089_53</name>
    <name evidence="3" type="ORF">UFOVP1443_72</name>
    <name evidence="1" type="ORF">UFOVP459_32</name>
</gene>
<dbReference type="EMBL" id="LR796424">
    <property type="protein sequence ID" value="CAB4144412.1"/>
    <property type="molecule type" value="Genomic_DNA"/>
</dbReference>
<evidence type="ECO:0000313" key="2">
    <source>
        <dbReference type="EMBL" id="CAB4183349.1"/>
    </source>
</evidence>
<accession>A0A6J5SGB8</accession>
<proteinExistence type="predicted"/>